<comment type="caution">
    <text evidence="2">The sequence shown here is derived from an EMBL/GenBank/DDBJ whole genome shotgun (WGS) entry which is preliminary data.</text>
</comment>
<proteinExistence type="predicted"/>
<organism evidence="2 3">
    <name type="scientific">Streptomyces lonegramiae</name>
    <dbReference type="NCBI Taxonomy" id="3075524"/>
    <lineage>
        <taxon>Bacteria</taxon>
        <taxon>Bacillati</taxon>
        <taxon>Actinomycetota</taxon>
        <taxon>Actinomycetes</taxon>
        <taxon>Kitasatosporales</taxon>
        <taxon>Streptomycetaceae</taxon>
        <taxon>Streptomyces</taxon>
    </lineage>
</organism>
<feature type="compositionally biased region" description="Basic and acidic residues" evidence="1">
    <location>
        <begin position="69"/>
        <end position="84"/>
    </location>
</feature>
<name>A0ABU2XG43_9ACTN</name>
<dbReference type="Proteomes" id="UP001180754">
    <property type="component" value="Unassembled WGS sequence"/>
</dbReference>
<keyword evidence="3" id="KW-1185">Reference proteome</keyword>
<dbReference type="RefSeq" id="WP_311725247.1">
    <property type="nucleotide sequence ID" value="NZ_JAVRFD010000008.1"/>
</dbReference>
<reference evidence="2" key="1">
    <citation type="submission" date="2024-05" db="EMBL/GenBank/DDBJ databases">
        <title>30 novel species of actinomycetes from the DSMZ collection.</title>
        <authorList>
            <person name="Nouioui I."/>
        </authorList>
    </citation>
    <scope>NUCLEOTIDE SEQUENCE</scope>
    <source>
        <strain evidence="2">DSM 41529</strain>
    </source>
</reference>
<sequence>MSDVLPTASRFGRRDFLTAGLGIGGPEPKGEGVMRWGADEEVPKECHFPLDVSPGDERLATIARKFEQWDRAPDAEHGEDHLGSDEDSNLGPRQEQFARSSGSRARRAEPSSLLVANLRRAE</sequence>
<dbReference type="EMBL" id="JAVRFD010000008">
    <property type="protein sequence ID" value="MDT0544797.1"/>
    <property type="molecule type" value="Genomic_DNA"/>
</dbReference>
<accession>A0ABU2XG43</accession>
<gene>
    <name evidence="2" type="ORF">RND15_19095</name>
</gene>
<evidence type="ECO:0000256" key="1">
    <source>
        <dbReference type="SAM" id="MobiDB-lite"/>
    </source>
</evidence>
<evidence type="ECO:0000313" key="2">
    <source>
        <dbReference type="EMBL" id="MDT0544797.1"/>
    </source>
</evidence>
<protein>
    <recommendedName>
        <fullName evidence="4">Deferrochelatase/peroxidase EfeB</fullName>
    </recommendedName>
</protein>
<evidence type="ECO:0008006" key="4">
    <source>
        <dbReference type="Google" id="ProtNLM"/>
    </source>
</evidence>
<evidence type="ECO:0000313" key="3">
    <source>
        <dbReference type="Proteomes" id="UP001180754"/>
    </source>
</evidence>
<feature type="region of interest" description="Disordered" evidence="1">
    <location>
        <begin position="69"/>
        <end position="122"/>
    </location>
</feature>